<accession>M7P078</accession>
<dbReference type="eggNOG" id="COG2055">
    <property type="taxonomic scope" value="Bacteria"/>
</dbReference>
<protein>
    <submittedName>
        <fullName evidence="1">Malate/L-lactate dehydrogenase</fullName>
    </submittedName>
</protein>
<dbReference type="STRING" id="1279009.ADICEAN_00759"/>
<sequence length="66" mass="7347">MDGWIRRFRSAKTVEGKAQVIIPGDPEREMEVIRRKEGIPLLLPVVDDLQQLAAKLSVAPLAEGTH</sequence>
<comment type="caution">
    <text evidence="1">The sequence shown here is derived from an EMBL/GenBank/DDBJ whole genome shotgun (WGS) entry which is preliminary data.</text>
</comment>
<gene>
    <name evidence="1" type="ORF">ADICEAN_00759</name>
</gene>
<organism evidence="1 2">
    <name type="scientific">Cesiribacter andamanensis AMV16</name>
    <dbReference type="NCBI Taxonomy" id="1279009"/>
    <lineage>
        <taxon>Bacteria</taxon>
        <taxon>Pseudomonadati</taxon>
        <taxon>Bacteroidota</taxon>
        <taxon>Cytophagia</taxon>
        <taxon>Cytophagales</taxon>
        <taxon>Cesiribacteraceae</taxon>
        <taxon>Cesiribacter</taxon>
    </lineage>
</organism>
<dbReference type="GO" id="GO:0016491">
    <property type="term" value="F:oxidoreductase activity"/>
    <property type="evidence" value="ECO:0007669"/>
    <property type="project" value="InterPro"/>
</dbReference>
<dbReference type="EMBL" id="AODQ01000012">
    <property type="protein sequence ID" value="EMR04019.1"/>
    <property type="molecule type" value="Genomic_DNA"/>
</dbReference>
<keyword evidence="2" id="KW-1185">Reference proteome</keyword>
<dbReference type="Proteomes" id="UP000011910">
    <property type="component" value="Unassembled WGS sequence"/>
</dbReference>
<dbReference type="InterPro" id="IPR036111">
    <property type="entry name" value="Mal/L-sulfo/L-lacto_DH-like_sf"/>
</dbReference>
<evidence type="ECO:0000313" key="2">
    <source>
        <dbReference type="Proteomes" id="UP000011910"/>
    </source>
</evidence>
<evidence type="ECO:0000313" key="1">
    <source>
        <dbReference type="EMBL" id="EMR04019.1"/>
    </source>
</evidence>
<dbReference type="AlphaFoldDB" id="M7P078"/>
<dbReference type="SUPFAM" id="SSF89733">
    <property type="entry name" value="L-sulfolactate dehydrogenase-like"/>
    <property type="match status" value="1"/>
</dbReference>
<name>M7P078_9BACT</name>
<proteinExistence type="predicted"/>
<reference evidence="1 2" key="1">
    <citation type="journal article" date="2013" name="Genome Announc.">
        <title>Draft Genome Sequence of Cesiribacter andamanensis Strain AMV16T, Isolated from a Soil Sample from a Mud Volcano in the Andaman Islands, India.</title>
        <authorList>
            <person name="Shivaji S."/>
            <person name="Ara S."/>
            <person name="Begum Z."/>
            <person name="Srinivas T.N."/>
            <person name="Singh A."/>
            <person name="Kumar Pinnaka A."/>
        </authorList>
    </citation>
    <scope>NUCLEOTIDE SEQUENCE [LARGE SCALE GENOMIC DNA]</scope>
    <source>
        <strain evidence="1 2">AMV16</strain>
    </source>
</reference>